<reference evidence="11" key="1">
    <citation type="submission" date="2020-09" db="EMBL/GenBank/DDBJ databases">
        <title>Pelagicoccus enzymogenes sp. nov. with an EPS production, isolated from marine sediment.</title>
        <authorList>
            <person name="Feng X."/>
        </authorList>
    </citation>
    <scope>NUCLEOTIDE SEQUENCE</scope>
    <source>
        <strain evidence="11">NFK12</strain>
    </source>
</reference>
<gene>
    <name evidence="11" type="ORF">IEN85_12710</name>
</gene>
<keyword evidence="4" id="KW-0997">Cell inner membrane</keyword>
<evidence type="ECO:0000256" key="1">
    <source>
        <dbReference type="ARBA" id="ARBA00004141"/>
    </source>
</evidence>
<evidence type="ECO:0000256" key="4">
    <source>
        <dbReference type="ARBA" id="ARBA00022519"/>
    </source>
</evidence>
<proteinExistence type="predicted"/>
<protein>
    <submittedName>
        <fullName evidence="11">EI24 domain-containing protein</fullName>
    </submittedName>
</protein>
<evidence type="ECO:0000256" key="2">
    <source>
        <dbReference type="ARBA" id="ARBA00022448"/>
    </source>
</evidence>
<evidence type="ECO:0000313" key="11">
    <source>
        <dbReference type="EMBL" id="MBD5780354.1"/>
    </source>
</evidence>
<feature type="transmembrane region" description="Helical" evidence="10">
    <location>
        <begin position="28"/>
        <end position="54"/>
    </location>
</feature>
<name>A0A927F8M7_9BACT</name>
<sequence>MIKPFMQGLRAYKHAHHLVWKEGMWKHLIVPGLLSMLYFPLFVGGLFGGAFFSVQELSTYISEKWLPNEVANGVAWGLSIIVGLLAIYLAFLLYRSVVMIIYAPFIGVISETAEEKFHGTKGPGFSIGGLIYDLYRSSMVSIIMLVISLMLTVVCWLLWLLPIVGAAIYFMGMLVVQAFFAGAGFMDPVLERRRLGIRASLSHSNRHKWHAMGNGAGFVLMMFIPIVGWFLAPSYGIIAAAVSGVDTLYDGKTLRR</sequence>
<dbReference type="Proteomes" id="UP000622317">
    <property type="component" value="Unassembled WGS sequence"/>
</dbReference>
<evidence type="ECO:0000256" key="6">
    <source>
        <dbReference type="ARBA" id="ARBA00022692"/>
    </source>
</evidence>
<dbReference type="GO" id="GO:0009675">
    <property type="term" value="F:high-affinity sulfate:proton symporter activity"/>
    <property type="evidence" value="ECO:0007669"/>
    <property type="project" value="TreeGrafter"/>
</dbReference>
<dbReference type="GO" id="GO:0000103">
    <property type="term" value="P:sulfate assimilation"/>
    <property type="evidence" value="ECO:0007669"/>
    <property type="project" value="TreeGrafter"/>
</dbReference>
<keyword evidence="9 10" id="KW-0472">Membrane</keyword>
<feature type="transmembrane region" description="Helical" evidence="10">
    <location>
        <begin position="140"/>
        <end position="161"/>
    </location>
</feature>
<dbReference type="AlphaFoldDB" id="A0A927F8M7"/>
<dbReference type="EMBL" id="JACYFG010000036">
    <property type="protein sequence ID" value="MBD5780354.1"/>
    <property type="molecule type" value="Genomic_DNA"/>
</dbReference>
<keyword evidence="3" id="KW-1003">Cell membrane</keyword>
<keyword evidence="2" id="KW-0813">Transport</keyword>
<evidence type="ECO:0000313" key="12">
    <source>
        <dbReference type="Proteomes" id="UP000622317"/>
    </source>
</evidence>
<feature type="transmembrane region" description="Helical" evidence="10">
    <location>
        <begin position="167"/>
        <end position="190"/>
    </location>
</feature>
<keyword evidence="7 10" id="KW-1133">Transmembrane helix</keyword>
<evidence type="ECO:0000256" key="10">
    <source>
        <dbReference type="SAM" id="Phobius"/>
    </source>
</evidence>
<dbReference type="InterPro" id="IPR050480">
    <property type="entry name" value="CysZ-like"/>
</dbReference>
<dbReference type="GO" id="GO:0005886">
    <property type="term" value="C:plasma membrane"/>
    <property type="evidence" value="ECO:0007669"/>
    <property type="project" value="TreeGrafter"/>
</dbReference>
<organism evidence="11 12">
    <name type="scientific">Pelagicoccus enzymogenes</name>
    <dbReference type="NCBI Taxonomy" id="2773457"/>
    <lineage>
        <taxon>Bacteria</taxon>
        <taxon>Pseudomonadati</taxon>
        <taxon>Verrucomicrobiota</taxon>
        <taxon>Opitutia</taxon>
        <taxon>Puniceicoccales</taxon>
        <taxon>Pelagicoccaceae</taxon>
        <taxon>Pelagicoccus</taxon>
    </lineage>
</organism>
<evidence type="ECO:0000256" key="5">
    <source>
        <dbReference type="ARBA" id="ARBA00022605"/>
    </source>
</evidence>
<comment type="subcellular location">
    <subcellularLocation>
        <location evidence="1">Membrane</location>
        <topology evidence="1">Multi-pass membrane protein</topology>
    </subcellularLocation>
</comment>
<dbReference type="GO" id="GO:0019344">
    <property type="term" value="P:cysteine biosynthetic process"/>
    <property type="evidence" value="ECO:0007669"/>
    <property type="project" value="TreeGrafter"/>
</dbReference>
<keyword evidence="8" id="KW-0764">Sulfate transport</keyword>
<evidence type="ECO:0000256" key="7">
    <source>
        <dbReference type="ARBA" id="ARBA00022989"/>
    </source>
</evidence>
<evidence type="ECO:0000256" key="9">
    <source>
        <dbReference type="ARBA" id="ARBA00023136"/>
    </source>
</evidence>
<feature type="transmembrane region" description="Helical" evidence="10">
    <location>
        <begin position="74"/>
        <end position="94"/>
    </location>
</feature>
<keyword evidence="12" id="KW-1185">Reference proteome</keyword>
<comment type="caution">
    <text evidence="11">The sequence shown here is derived from an EMBL/GenBank/DDBJ whole genome shotgun (WGS) entry which is preliminary data.</text>
</comment>
<dbReference type="PANTHER" id="PTHR37468">
    <property type="entry name" value="SULFATE TRANSPORTER CYSZ"/>
    <property type="match status" value="1"/>
</dbReference>
<dbReference type="InterPro" id="IPR059112">
    <property type="entry name" value="CysZ/EI24"/>
</dbReference>
<evidence type="ECO:0000256" key="8">
    <source>
        <dbReference type="ARBA" id="ARBA00023032"/>
    </source>
</evidence>
<keyword evidence="5" id="KW-0028">Amino-acid biosynthesis</keyword>
<dbReference type="RefSeq" id="WP_191617460.1">
    <property type="nucleotide sequence ID" value="NZ_JACYFG010000036.1"/>
</dbReference>
<dbReference type="Pfam" id="PF07264">
    <property type="entry name" value="EI24"/>
    <property type="match status" value="1"/>
</dbReference>
<accession>A0A927F8M7</accession>
<feature type="transmembrane region" description="Helical" evidence="10">
    <location>
        <begin position="211"/>
        <end position="232"/>
    </location>
</feature>
<keyword evidence="6 10" id="KW-0812">Transmembrane</keyword>
<dbReference type="PANTHER" id="PTHR37468:SF1">
    <property type="entry name" value="SULFATE TRANSPORTER CYSZ"/>
    <property type="match status" value="1"/>
</dbReference>
<evidence type="ECO:0000256" key="3">
    <source>
        <dbReference type="ARBA" id="ARBA00022475"/>
    </source>
</evidence>